<evidence type="ECO:0000313" key="1">
    <source>
        <dbReference type="EMBL" id="KAK0463784.1"/>
    </source>
</evidence>
<keyword evidence="2" id="KW-1185">Reference proteome</keyword>
<dbReference type="RefSeq" id="XP_060335094.1">
    <property type="nucleotide sequence ID" value="XM_060472135.1"/>
</dbReference>
<dbReference type="EMBL" id="JAUEPS010000007">
    <property type="protein sequence ID" value="KAK0463784.1"/>
    <property type="molecule type" value="Genomic_DNA"/>
</dbReference>
<proteinExistence type="predicted"/>
<organism evidence="1 2">
    <name type="scientific">Armillaria tabescens</name>
    <name type="common">Ringless honey mushroom</name>
    <name type="synonym">Agaricus tabescens</name>
    <dbReference type="NCBI Taxonomy" id="1929756"/>
    <lineage>
        <taxon>Eukaryota</taxon>
        <taxon>Fungi</taxon>
        <taxon>Dikarya</taxon>
        <taxon>Basidiomycota</taxon>
        <taxon>Agaricomycotina</taxon>
        <taxon>Agaricomycetes</taxon>
        <taxon>Agaricomycetidae</taxon>
        <taxon>Agaricales</taxon>
        <taxon>Marasmiineae</taxon>
        <taxon>Physalacriaceae</taxon>
        <taxon>Desarmillaria</taxon>
    </lineage>
</organism>
<reference evidence="1" key="1">
    <citation type="submission" date="2023-06" db="EMBL/GenBank/DDBJ databases">
        <authorList>
            <consortium name="Lawrence Berkeley National Laboratory"/>
            <person name="Ahrendt S."/>
            <person name="Sahu N."/>
            <person name="Indic B."/>
            <person name="Wong-Bajracharya J."/>
            <person name="Merenyi Z."/>
            <person name="Ke H.-M."/>
            <person name="Monk M."/>
            <person name="Kocsube S."/>
            <person name="Drula E."/>
            <person name="Lipzen A."/>
            <person name="Balint B."/>
            <person name="Henrissat B."/>
            <person name="Andreopoulos B."/>
            <person name="Martin F.M."/>
            <person name="Harder C.B."/>
            <person name="Rigling D."/>
            <person name="Ford K.L."/>
            <person name="Foster G.D."/>
            <person name="Pangilinan J."/>
            <person name="Papanicolaou A."/>
            <person name="Barry K."/>
            <person name="LaButti K."/>
            <person name="Viragh M."/>
            <person name="Koriabine M."/>
            <person name="Yan M."/>
            <person name="Riley R."/>
            <person name="Champramary S."/>
            <person name="Plett K.L."/>
            <person name="Tsai I.J."/>
            <person name="Slot J."/>
            <person name="Sipos G."/>
            <person name="Plett J."/>
            <person name="Nagy L.G."/>
            <person name="Grigoriev I.V."/>
        </authorList>
    </citation>
    <scope>NUCLEOTIDE SEQUENCE</scope>
    <source>
        <strain evidence="1">CCBAS 213</strain>
    </source>
</reference>
<dbReference type="Proteomes" id="UP001175211">
    <property type="component" value="Unassembled WGS sequence"/>
</dbReference>
<evidence type="ECO:0000313" key="2">
    <source>
        <dbReference type="Proteomes" id="UP001175211"/>
    </source>
</evidence>
<dbReference type="AlphaFoldDB" id="A0AA39TUD2"/>
<accession>A0AA39TUD2</accession>
<protein>
    <submittedName>
        <fullName evidence="1">Uncharacterized protein</fullName>
    </submittedName>
</protein>
<sequence length="106" mass="12284">MLQKARGAEELSFLFTLRLIVSQSLLHSCYRSDKYYSGFVPPSLSKPWLLDGLYIFQLLRKDRNFDCLPMVQLKHLAFPVSPAFVLRTTYFAFSRDGGFLLSRRVS</sequence>
<gene>
    <name evidence="1" type="ORF">EV420DRAFT_1520027</name>
</gene>
<name>A0AA39TUD2_ARMTA</name>
<comment type="caution">
    <text evidence="1">The sequence shown here is derived from an EMBL/GenBank/DDBJ whole genome shotgun (WGS) entry which is preliminary data.</text>
</comment>
<dbReference type="GeneID" id="85355683"/>